<evidence type="ECO:0000313" key="2">
    <source>
        <dbReference type="Proteomes" id="UP000769157"/>
    </source>
</evidence>
<name>A0A9P8PCC3_9ASCO</name>
<proteinExistence type="predicted"/>
<dbReference type="Proteomes" id="UP000769157">
    <property type="component" value="Unassembled WGS sequence"/>
</dbReference>
<dbReference type="RefSeq" id="XP_046063068.1">
    <property type="nucleotide sequence ID" value="XM_046203276.1"/>
</dbReference>
<organism evidence="1 2">
    <name type="scientific">Ogataea philodendri</name>
    <dbReference type="NCBI Taxonomy" id="1378263"/>
    <lineage>
        <taxon>Eukaryota</taxon>
        <taxon>Fungi</taxon>
        <taxon>Dikarya</taxon>
        <taxon>Ascomycota</taxon>
        <taxon>Saccharomycotina</taxon>
        <taxon>Pichiomycetes</taxon>
        <taxon>Pichiales</taxon>
        <taxon>Pichiaceae</taxon>
        <taxon>Ogataea</taxon>
    </lineage>
</organism>
<reference evidence="1" key="1">
    <citation type="journal article" date="2021" name="Open Biol.">
        <title>Shared evolutionary footprints suggest mitochondrial oxidative damage underlies multiple complex I losses in fungi.</title>
        <authorList>
            <person name="Schikora-Tamarit M.A."/>
            <person name="Marcet-Houben M."/>
            <person name="Nosek J."/>
            <person name="Gabaldon T."/>
        </authorList>
    </citation>
    <scope>NUCLEOTIDE SEQUENCE</scope>
    <source>
        <strain evidence="1">CBS6075</strain>
    </source>
</reference>
<reference evidence="1" key="2">
    <citation type="submission" date="2021-01" db="EMBL/GenBank/DDBJ databases">
        <authorList>
            <person name="Schikora-Tamarit M.A."/>
        </authorList>
    </citation>
    <scope>NUCLEOTIDE SEQUENCE</scope>
    <source>
        <strain evidence="1">CBS6075</strain>
    </source>
</reference>
<dbReference type="EMBL" id="JAEUBE010000158">
    <property type="protein sequence ID" value="KAH3668654.1"/>
    <property type="molecule type" value="Genomic_DNA"/>
</dbReference>
<accession>A0A9P8PCC3</accession>
<dbReference type="AlphaFoldDB" id="A0A9P8PCC3"/>
<comment type="caution">
    <text evidence="1">The sequence shown here is derived from an EMBL/GenBank/DDBJ whole genome shotgun (WGS) entry which is preliminary data.</text>
</comment>
<protein>
    <submittedName>
        <fullName evidence="1">Uncharacterized protein</fullName>
    </submittedName>
</protein>
<gene>
    <name evidence="1" type="ORF">OGAPHI_002408</name>
</gene>
<evidence type="ECO:0000313" key="1">
    <source>
        <dbReference type="EMBL" id="KAH3668654.1"/>
    </source>
</evidence>
<dbReference type="GeneID" id="70234375"/>
<keyword evidence="2" id="KW-1185">Reference proteome</keyword>
<sequence>MVRPSTKAVLMHKYVVSRANFSLPDPMCDPTLVEMELLNANGTWNTRDPTDEQIDCAASDVSPKYAAANAIASYAMYSASIPTRENNARYSWSEIFTNMRL</sequence>